<protein>
    <submittedName>
        <fullName evidence="2">Uncharacterized protein</fullName>
    </submittedName>
</protein>
<keyword evidence="1" id="KW-1133">Transmembrane helix</keyword>
<proteinExistence type="predicted"/>
<gene>
    <name evidence="2" type="ORF">ACD_2C00233G0010</name>
</gene>
<name>K2G459_9BACT</name>
<organism evidence="2">
    <name type="scientific">uncultured bacterium</name>
    <name type="common">gcode 4</name>
    <dbReference type="NCBI Taxonomy" id="1234023"/>
    <lineage>
        <taxon>Bacteria</taxon>
        <taxon>environmental samples</taxon>
    </lineage>
</organism>
<dbReference type="AlphaFoldDB" id="K2G459"/>
<evidence type="ECO:0000256" key="1">
    <source>
        <dbReference type="SAM" id="Phobius"/>
    </source>
</evidence>
<keyword evidence="1" id="KW-0472">Membrane</keyword>
<dbReference type="EMBL" id="AMFJ01000233">
    <property type="protein sequence ID" value="EKE29092.1"/>
    <property type="molecule type" value="Genomic_DNA"/>
</dbReference>
<feature type="transmembrane region" description="Helical" evidence="1">
    <location>
        <begin position="7"/>
        <end position="26"/>
    </location>
</feature>
<comment type="caution">
    <text evidence="2">The sequence shown here is derived from an EMBL/GenBank/DDBJ whole genome shotgun (WGS) entry which is preliminary data.</text>
</comment>
<accession>K2G459</accession>
<sequence length="81" mass="9688">MNKRVALLFWLNIFSILMAFFLGYLYERNIHIQELNSEISRRYLLEIKQTKTKLEINNPYPNIQIKVNGDDLSSSWIILNK</sequence>
<evidence type="ECO:0000313" key="2">
    <source>
        <dbReference type="EMBL" id="EKE29092.1"/>
    </source>
</evidence>
<reference evidence="2" key="1">
    <citation type="journal article" date="2012" name="Science">
        <title>Fermentation, hydrogen, and sulfur metabolism in multiple uncultivated bacterial phyla.</title>
        <authorList>
            <person name="Wrighton K.C."/>
            <person name="Thomas B.C."/>
            <person name="Sharon I."/>
            <person name="Miller C.S."/>
            <person name="Castelle C.J."/>
            <person name="VerBerkmoes N.C."/>
            <person name="Wilkins M.J."/>
            <person name="Hettich R.L."/>
            <person name="Lipton M.S."/>
            <person name="Williams K.H."/>
            <person name="Long P.E."/>
            <person name="Banfield J.F."/>
        </authorList>
    </citation>
    <scope>NUCLEOTIDE SEQUENCE [LARGE SCALE GENOMIC DNA]</scope>
</reference>
<keyword evidence="1" id="KW-0812">Transmembrane</keyword>